<evidence type="ECO:0000256" key="3">
    <source>
        <dbReference type="ARBA" id="ARBA00022679"/>
    </source>
</evidence>
<organism evidence="9 10">
    <name type="scientific">Anoxybacillus flavithermus (strain DSM 21510 / WK1)</name>
    <dbReference type="NCBI Taxonomy" id="491915"/>
    <lineage>
        <taxon>Bacteria</taxon>
        <taxon>Bacillati</taxon>
        <taxon>Bacillota</taxon>
        <taxon>Bacilli</taxon>
        <taxon>Bacillales</taxon>
        <taxon>Anoxybacillaceae</taxon>
        <taxon>Anoxybacillus</taxon>
    </lineage>
</organism>
<dbReference type="CDD" id="cd04187">
    <property type="entry name" value="DPM1_like_bac"/>
    <property type="match status" value="1"/>
</dbReference>
<dbReference type="HOGENOM" id="CLU_033536_0_1_9"/>
<keyword evidence="4 7" id="KW-0812">Transmembrane</keyword>
<name>B7GLH0_ANOFW</name>
<feature type="domain" description="Glycosyltransferase 2-like" evidence="8">
    <location>
        <begin position="20"/>
        <end position="188"/>
    </location>
</feature>
<dbReference type="PANTHER" id="PTHR48090:SF1">
    <property type="entry name" value="PROPHAGE BACTOPRENOL GLUCOSYL TRANSFERASE HOMOLOG"/>
    <property type="match status" value="1"/>
</dbReference>
<keyword evidence="3 9" id="KW-0808">Transferase</keyword>
<dbReference type="InterPro" id="IPR029044">
    <property type="entry name" value="Nucleotide-diphossugar_trans"/>
</dbReference>
<feature type="transmembrane region" description="Helical" evidence="7">
    <location>
        <begin position="282"/>
        <end position="307"/>
    </location>
</feature>
<evidence type="ECO:0000256" key="7">
    <source>
        <dbReference type="SAM" id="Phobius"/>
    </source>
</evidence>
<dbReference type="Pfam" id="PF00535">
    <property type="entry name" value="Glycos_transf_2"/>
    <property type="match status" value="1"/>
</dbReference>
<keyword evidence="6 7" id="KW-0472">Membrane</keyword>
<dbReference type="Proteomes" id="UP000000742">
    <property type="component" value="Chromosome"/>
</dbReference>
<evidence type="ECO:0000256" key="1">
    <source>
        <dbReference type="ARBA" id="ARBA00004141"/>
    </source>
</evidence>
<evidence type="ECO:0000256" key="5">
    <source>
        <dbReference type="ARBA" id="ARBA00022989"/>
    </source>
</evidence>
<protein>
    <submittedName>
        <fullName evidence="9">Glycosyltransferase involved in cell wall biogenesis</fullName>
    </submittedName>
</protein>
<dbReference type="KEGG" id="afl:Aflv_2037"/>
<dbReference type="CAZy" id="GT2">
    <property type="family name" value="Glycosyltransferase Family 2"/>
</dbReference>
<evidence type="ECO:0000313" key="10">
    <source>
        <dbReference type="Proteomes" id="UP000000742"/>
    </source>
</evidence>
<dbReference type="eggNOG" id="COG0463">
    <property type="taxonomic scope" value="Bacteria"/>
</dbReference>
<evidence type="ECO:0000256" key="6">
    <source>
        <dbReference type="ARBA" id="ARBA00023136"/>
    </source>
</evidence>
<evidence type="ECO:0000313" key="9">
    <source>
        <dbReference type="EMBL" id="ACJ34396.1"/>
    </source>
</evidence>
<dbReference type="InterPro" id="IPR001173">
    <property type="entry name" value="Glyco_trans_2-like"/>
</dbReference>
<dbReference type="PANTHER" id="PTHR48090">
    <property type="entry name" value="UNDECAPRENYL-PHOSPHATE 4-DEOXY-4-FORMAMIDO-L-ARABINOSE TRANSFERASE-RELATED"/>
    <property type="match status" value="1"/>
</dbReference>
<comment type="subcellular location">
    <subcellularLocation>
        <location evidence="1">Membrane</location>
        <topology evidence="1">Multi-pass membrane protein</topology>
    </subcellularLocation>
</comment>
<keyword evidence="2" id="KW-0328">Glycosyltransferase</keyword>
<feature type="transmembrane region" description="Helical" evidence="7">
    <location>
        <begin position="250"/>
        <end position="270"/>
    </location>
</feature>
<dbReference type="Gene3D" id="3.90.550.10">
    <property type="entry name" value="Spore Coat Polysaccharide Biosynthesis Protein SpsA, Chain A"/>
    <property type="match status" value="1"/>
</dbReference>
<dbReference type="AlphaFoldDB" id="B7GLH0"/>
<evidence type="ECO:0000256" key="4">
    <source>
        <dbReference type="ARBA" id="ARBA00022692"/>
    </source>
</evidence>
<sequence length="345" mass="39901">MDDLFIRSRRRENDMTVLAIVVPCYNEEEMLPETIEQLRALRQQLIDEHLISSESKIVFVDDGSRDKTWAIIYKACLRYEEIKGIKLAGNAGHQHALLAGMIAAKQLAHCVVTMDADLQDDIYVVREFVRKFQEGYDIVYGVRKKRDVDSYMKRWTAEVFYRFMSRIGVKLIHNHADYRLMSRRAVEALAQFREVNLFLRGVVPLLGFPSTTVYYDRKERKAGVTKYPFMKMIRFAFDGLTSFSMMPIRFVSLLGFCSFVVSVLFALYVLCLKMTGHTQTGWTSLIMSIWLVGGLQLMAIGLVGEYIGKVYKETKQRPRYIVDVDLLNGPMIARHEREKLAEEIS</sequence>
<dbReference type="InterPro" id="IPR050256">
    <property type="entry name" value="Glycosyltransferase_2"/>
</dbReference>
<gene>
    <name evidence="9" type="ordered locus">Aflv_2037</name>
</gene>
<evidence type="ECO:0000259" key="8">
    <source>
        <dbReference type="Pfam" id="PF00535"/>
    </source>
</evidence>
<dbReference type="GO" id="GO:0005886">
    <property type="term" value="C:plasma membrane"/>
    <property type="evidence" value="ECO:0007669"/>
    <property type="project" value="TreeGrafter"/>
</dbReference>
<dbReference type="EMBL" id="CP000922">
    <property type="protein sequence ID" value="ACJ34396.1"/>
    <property type="molecule type" value="Genomic_DNA"/>
</dbReference>
<proteinExistence type="predicted"/>
<keyword evidence="5 7" id="KW-1133">Transmembrane helix</keyword>
<dbReference type="STRING" id="491915.Aflv_2037"/>
<evidence type="ECO:0000256" key="2">
    <source>
        <dbReference type="ARBA" id="ARBA00022676"/>
    </source>
</evidence>
<dbReference type="SUPFAM" id="SSF53448">
    <property type="entry name" value="Nucleotide-diphospho-sugar transferases"/>
    <property type="match status" value="1"/>
</dbReference>
<accession>B7GLH0</accession>
<reference evidence="9 10" key="1">
    <citation type="journal article" date="2008" name="Genome Biol.">
        <title>Encapsulated in silica: genome, proteome and physiology of the thermophilic bacterium Anoxybacillus flavithermus WK1.</title>
        <authorList>
            <person name="Saw J.H."/>
            <person name="Mountain B.W."/>
            <person name="Feng L."/>
            <person name="Omelchenko M.V."/>
            <person name="Hou S."/>
            <person name="Saito J.A."/>
            <person name="Stott M.B."/>
            <person name="Li D."/>
            <person name="Zhao G."/>
            <person name="Wu J."/>
            <person name="Galperin M.Y."/>
            <person name="Koonin E.V."/>
            <person name="Makarova K.S."/>
            <person name="Wolf Y.I."/>
            <person name="Rigden D.J."/>
            <person name="Dunfield P.F."/>
            <person name="Wang L."/>
            <person name="Alam M."/>
        </authorList>
    </citation>
    <scope>NUCLEOTIDE SEQUENCE [LARGE SCALE GENOMIC DNA]</scope>
    <source>
        <strain evidence="10">DSM 21510 / WK1</strain>
    </source>
</reference>
<dbReference type="GO" id="GO:0016757">
    <property type="term" value="F:glycosyltransferase activity"/>
    <property type="evidence" value="ECO:0007669"/>
    <property type="project" value="UniProtKB-KW"/>
</dbReference>